<organism evidence="2">
    <name type="scientific">Cladocopium goreaui</name>
    <dbReference type="NCBI Taxonomy" id="2562237"/>
    <lineage>
        <taxon>Eukaryota</taxon>
        <taxon>Sar</taxon>
        <taxon>Alveolata</taxon>
        <taxon>Dinophyceae</taxon>
        <taxon>Suessiales</taxon>
        <taxon>Symbiodiniaceae</taxon>
        <taxon>Cladocopium</taxon>
    </lineage>
</organism>
<reference evidence="3 4" key="2">
    <citation type="submission" date="2024-05" db="EMBL/GenBank/DDBJ databases">
        <authorList>
            <person name="Chen Y."/>
            <person name="Shah S."/>
            <person name="Dougan E. K."/>
            <person name="Thang M."/>
            <person name="Chan C."/>
        </authorList>
    </citation>
    <scope>NUCLEOTIDE SEQUENCE [LARGE SCALE GENOMIC DNA]</scope>
</reference>
<dbReference type="AlphaFoldDB" id="A0A9P1G7N7"/>
<feature type="region of interest" description="Disordered" evidence="1">
    <location>
        <begin position="1"/>
        <end position="59"/>
    </location>
</feature>
<dbReference type="EMBL" id="CAMXCT030003223">
    <property type="protein sequence ID" value="CAL4790425.1"/>
    <property type="molecule type" value="Genomic_DNA"/>
</dbReference>
<dbReference type="OrthoDB" id="446521at2759"/>
<name>A0A9P1G7N7_9DINO</name>
<dbReference type="Proteomes" id="UP001152797">
    <property type="component" value="Unassembled WGS sequence"/>
</dbReference>
<reference evidence="2" key="1">
    <citation type="submission" date="2022-10" db="EMBL/GenBank/DDBJ databases">
        <authorList>
            <person name="Chen Y."/>
            <person name="Dougan E. K."/>
            <person name="Chan C."/>
            <person name="Rhodes N."/>
            <person name="Thang M."/>
        </authorList>
    </citation>
    <scope>NUCLEOTIDE SEQUENCE</scope>
</reference>
<evidence type="ECO:0000313" key="4">
    <source>
        <dbReference type="Proteomes" id="UP001152797"/>
    </source>
</evidence>
<evidence type="ECO:0000313" key="3">
    <source>
        <dbReference type="EMBL" id="CAL4790425.1"/>
    </source>
</evidence>
<protein>
    <submittedName>
        <fullName evidence="2">Uncharacterized protein</fullName>
    </submittedName>
</protein>
<sequence>MSDGAAVPATAAGSTGETDTLEETAQQREERQFQAASAATTLSRRLSKQQRKSAAASKVPAVRSDFFVECPGCPEAQPKPRQSKSETGLMALMEDILPSNCVLRRNGCWPKKKAKRTVK</sequence>
<accession>A0A9P1G7N7</accession>
<dbReference type="EMBL" id="CAMXCT010003223">
    <property type="protein sequence ID" value="CAI4003113.1"/>
    <property type="molecule type" value="Genomic_DNA"/>
</dbReference>
<keyword evidence="4" id="KW-1185">Reference proteome</keyword>
<comment type="caution">
    <text evidence="2">The sequence shown here is derived from an EMBL/GenBank/DDBJ whole genome shotgun (WGS) entry which is preliminary data.</text>
</comment>
<evidence type="ECO:0000313" key="2">
    <source>
        <dbReference type="EMBL" id="CAI4003113.1"/>
    </source>
</evidence>
<dbReference type="EMBL" id="CAMXCT020003223">
    <property type="protein sequence ID" value="CAL1156488.1"/>
    <property type="molecule type" value="Genomic_DNA"/>
</dbReference>
<proteinExistence type="predicted"/>
<evidence type="ECO:0000256" key="1">
    <source>
        <dbReference type="SAM" id="MobiDB-lite"/>
    </source>
</evidence>
<gene>
    <name evidence="2" type="ORF">C1SCF055_LOCUS29006</name>
</gene>